<gene>
    <name evidence="1" type="ORF">UFOVP1374_50</name>
</gene>
<reference evidence="1" key="1">
    <citation type="submission" date="2020-05" db="EMBL/GenBank/DDBJ databases">
        <authorList>
            <person name="Chiriac C."/>
            <person name="Salcher M."/>
            <person name="Ghai R."/>
            <person name="Kavagutti S V."/>
        </authorList>
    </citation>
    <scope>NUCLEOTIDE SEQUENCE</scope>
</reference>
<dbReference type="SUPFAM" id="SSF47413">
    <property type="entry name" value="lambda repressor-like DNA-binding domains"/>
    <property type="match status" value="1"/>
</dbReference>
<dbReference type="GO" id="GO:0003677">
    <property type="term" value="F:DNA binding"/>
    <property type="evidence" value="ECO:0007669"/>
    <property type="project" value="UniProtKB-KW"/>
</dbReference>
<keyword evidence="1" id="KW-0238">DNA-binding</keyword>
<sequence>MKTQEAIDHYGSLRKLAEALDVWPQVIYQWGDTPPMGRQYELEVKTGGKLKADHNDDKS</sequence>
<accession>A0A6J5RZU0</accession>
<evidence type="ECO:0000313" key="1">
    <source>
        <dbReference type="EMBL" id="CAB4202865.1"/>
    </source>
</evidence>
<dbReference type="Gene3D" id="1.10.260.40">
    <property type="entry name" value="lambda repressor-like DNA-binding domains"/>
    <property type="match status" value="1"/>
</dbReference>
<protein>
    <submittedName>
        <fullName evidence="1">DNA-binding transcriptional regulator Cro</fullName>
    </submittedName>
</protein>
<dbReference type="EMBL" id="LR797321">
    <property type="protein sequence ID" value="CAB4202865.1"/>
    <property type="molecule type" value="Genomic_DNA"/>
</dbReference>
<name>A0A6J5RZU0_9CAUD</name>
<dbReference type="InterPro" id="IPR010982">
    <property type="entry name" value="Lambda_DNA-bd_dom_sf"/>
</dbReference>
<proteinExistence type="predicted"/>
<dbReference type="Pfam" id="PF14549">
    <property type="entry name" value="P22_Cro"/>
    <property type="match status" value="1"/>
</dbReference>
<organism evidence="1">
    <name type="scientific">uncultured Caudovirales phage</name>
    <dbReference type="NCBI Taxonomy" id="2100421"/>
    <lineage>
        <taxon>Viruses</taxon>
        <taxon>Duplodnaviria</taxon>
        <taxon>Heunggongvirae</taxon>
        <taxon>Uroviricota</taxon>
        <taxon>Caudoviricetes</taxon>
        <taxon>Peduoviridae</taxon>
        <taxon>Maltschvirus</taxon>
        <taxon>Maltschvirus maltsch</taxon>
    </lineage>
</organism>